<dbReference type="AlphaFoldDB" id="A0AAV7NU96"/>
<dbReference type="EMBL" id="JANPWB010000012">
    <property type="protein sequence ID" value="KAJ1119640.1"/>
    <property type="molecule type" value="Genomic_DNA"/>
</dbReference>
<dbReference type="Proteomes" id="UP001066276">
    <property type="component" value="Chromosome 8"/>
</dbReference>
<organism evidence="2 3">
    <name type="scientific">Pleurodeles waltl</name>
    <name type="common">Iberian ribbed newt</name>
    <dbReference type="NCBI Taxonomy" id="8319"/>
    <lineage>
        <taxon>Eukaryota</taxon>
        <taxon>Metazoa</taxon>
        <taxon>Chordata</taxon>
        <taxon>Craniata</taxon>
        <taxon>Vertebrata</taxon>
        <taxon>Euteleostomi</taxon>
        <taxon>Amphibia</taxon>
        <taxon>Batrachia</taxon>
        <taxon>Caudata</taxon>
        <taxon>Salamandroidea</taxon>
        <taxon>Salamandridae</taxon>
        <taxon>Pleurodelinae</taxon>
        <taxon>Pleurodeles</taxon>
    </lineage>
</organism>
<feature type="compositionally biased region" description="Basic and acidic residues" evidence="1">
    <location>
        <begin position="61"/>
        <end position="84"/>
    </location>
</feature>
<keyword evidence="3" id="KW-1185">Reference proteome</keyword>
<feature type="region of interest" description="Disordered" evidence="1">
    <location>
        <begin position="61"/>
        <end position="200"/>
    </location>
</feature>
<sequence length="200" mass="22457">MAAKLWEEEEGGEKQVLDYTQQLKTQLQMVWEDVPVRDPGPGSPRTETRRYRWEWDRGSEVGERWGETRESGVLHQDTERREDAESGGEMLEGRESPGRREALKEGSGTEGQWWEGDSGESRDSGLGFHQDPERGEDAESGGEVLEGRESPGRREARKEGSGTEQQSLIPRAGPEGSTQTPGEEKSRRRTCLPSTGKKEE</sequence>
<feature type="compositionally biased region" description="Basic and acidic residues" evidence="1">
    <location>
        <begin position="145"/>
        <end position="161"/>
    </location>
</feature>
<reference evidence="2" key="1">
    <citation type="journal article" date="2022" name="bioRxiv">
        <title>Sequencing and chromosome-scale assembly of the giantPleurodeles waltlgenome.</title>
        <authorList>
            <person name="Brown T."/>
            <person name="Elewa A."/>
            <person name="Iarovenko S."/>
            <person name="Subramanian E."/>
            <person name="Araus A.J."/>
            <person name="Petzold A."/>
            <person name="Susuki M."/>
            <person name="Suzuki K.-i.T."/>
            <person name="Hayashi T."/>
            <person name="Toyoda A."/>
            <person name="Oliveira C."/>
            <person name="Osipova E."/>
            <person name="Leigh N.D."/>
            <person name="Simon A."/>
            <person name="Yun M.H."/>
        </authorList>
    </citation>
    <scope>NUCLEOTIDE SEQUENCE</scope>
    <source>
        <strain evidence="2">20211129_DDA</strain>
        <tissue evidence="2">Liver</tissue>
    </source>
</reference>
<accession>A0AAV7NU96</accession>
<gene>
    <name evidence="2" type="ORF">NDU88_007825</name>
</gene>
<evidence type="ECO:0000313" key="2">
    <source>
        <dbReference type="EMBL" id="KAJ1119640.1"/>
    </source>
</evidence>
<evidence type="ECO:0000256" key="1">
    <source>
        <dbReference type="SAM" id="MobiDB-lite"/>
    </source>
</evidence>
<name>A0AAV7NU96_PLEWA</name>
<evidence type="ECO:0000313" key="3">
    <source>
        <dbReference type="Proteomes" id="UP001066276"/>
    </source>
</evidence>
<proteinExistence type="predicted"/>
<protein>
    <submittedName>
        <fullName evidence="2">Uncharacterized protein</fullName>
    </submittedName>
</protein>
<feature type="compositionally biased region" description="Basic and acidic residues" evidence="1">
    <location>
        <begin position="91"/>
        <end position="104"/>
    </location>
</feature>
<comment type="caution">
    <text evidence="2">The sequence shown here is derived from an EMBL/GenBank/DDBJ whole genome shotgun (WGS) entry which is preliminary data.</text>
</comment>